<keyword evidence="5" id="KW-0689">Ribosomal protein</keyword>
<dbReference type="Pfam" id="PF16321">
    <property type="entry name" value="Ribosom_S30AE_C"/>
    <property type="match status" value="1"/>
</dbReference>
<dbReference type="CDD" id="cd00552">
    <property type="entry name" value="RaiA"/>
    <property type="match status" value="1"/>
</dbReference>
<comment type="caution">
    <text evidence="5">The sequence shown here is derived from an EMBL/GenBank/DDBJ whole genome shotgun (WGS) entry which is preliminary data.</text>
</comment>
<dbReference type="NCBIfam" id="TIGR00741">
    <property type="entry name" value="yfiA"/>
    <property type="match status" value="1"/>
</dbReference>
<dbReference type="RefSeq" id="WP_058891679.1">
    <property type="nucleotide sequence ID" value="NZ_LQBL01000028.1"/>
</dbReference>
<feature type="compositionally biased region" description="Polar residues" evidence="3">
    <location>
        <begin position="228"/>
        <end position="240"/>
    </location>
</feature>
<dbReference type="Proteomes" id="UP000054837">
    <property type="component" value="Unassembled WGS sequence"/>
</dbReference>
<comment type="similarity">
    <text evidence="2">Belongs to the HPF/YfiA ribosome-associated protein family. Long HPF subfamily.</text>
</comment>
<comment type="function">
    <text evidence="2">Required for dimerization of active 70S ribosomes into 100S ribosomes in stationary phase; 100S ribosomes are translationally inactive and sometimes present during exponential growth.</text>
</comment>
<keyword evidence="5" id="KW-0687">Ribonucleoprotein</keyword>
<reference evidence="5 6" key="1">
    <citation type="submission" date="2015-12" db="EMBL/GenBank/DDBJ databases">
        <title>Serinicoccus chungangenesis strain CD08_5 genome sequencing and assembly.</title>
        <authorList>
            <person name="Chander A.M."/>
            <person name="Kaur G."/>
            <person name="Nair G.R."/>
            <person name="Dhawan D.K."/>
            <person name="Kochhar R.K."/>
            <person name="Mayilraj S."/>
            <person name="Bhadada S.K."/>
        </authorList>
    </citation>
    <scope>NUCLEOTIDE SEQUENCE [LARGE SCALE GENOMIC DNA]</scope>
    <source>
        <strain evidence="5 6">CD08_5</strain>
    </source>
</reference>
<dbReference type="GO" id="GO:0045900">
    <property type="term" value="P:negative regulation of translational elongation"/>
    <property type="evidence" value="ECO:0007669"/>
    <property type="project" value="TreeGrafter"/>
</dbReference>
<dbReference type="HAMAP" id="MF_00839">
    <property type="entry name" value="HPF"/>
    <property type="match status" value="1"/>
</dbReference>
<dbReference type="GO" id="GO:0043024">
    <property type="term" value="F:ribosomal small subunit binding"/>
    <property type="evidence" value="ECO:0007669"/>
    <property type="project" value="TreeGrafter"/>
</dbReference>
<evidence type="ECO:0000313" key="6">
    <source>
        <dbReference type="Proteomes" id="UP000054837"/>
    </source>
</evidence>
<feature type="region of interest" description="Disordered" evidence="3">
    <location>
        <begin position="215"/>
        <end position="240"/>
    </location>
</feature>
<dbReference type="GO" id="GO:0022627">
    <property type="term" value="C:cytosolic small ribosomal subunit"/>
    <property type="evidence" value="ECO:0007669"/>
    <property type="project" value="TreeGrafter"/>
</dbReference>
<evidence type="ECO:0000313" key="5">
    <source>
        <dbReference type="EMBL" id="KUG53671.1"/>
    </source>
</evidence>
<dbReference type="AlphaFoldDB" id="A0A0W8I614"/>
<dbReference type="STRING" id="767452.AVL62_02530"/>
<dbReference type="InterPro" id="IPR038416">
    <property type="entry name" value="Ribosom_S30AE_C_sf"/>
</dbReference>
<dbReference type="PANTHER" id="PTHR33231">
    <property type="entry name" value="30S RIBOSOMAL PROTEIN"/>
    <property type="match status" value="1"/>
</dbReference>
<keyword evidence="1 2" id="KW-0810">Translation regulation</keyword>
<name>A0A0W8I614_9MICO</name>
<protein>
    <recommendedName>
        <fullName evidence="2">Ribosome hibernation promoting factor</fullName>
        <shortName evidence="2">HPF</shortName>
    </recommendedName>
</protein>
<evidence type="ECO:0000259" key="4">
    <source>
        <dbReference type="Pfam" id="PF16321"/>
    </source>
</evidence>
<dbReference type="InterPro" id="IPR032528">
    <property type="entry name" value="Ribosom_S30AE_C"/>
</dbReference>
<dbReference type="InterPro" id="IPR036567">
    <property type="entry name" value="RHF-like"/>
</dbReference>
<feature type="domain" description="Sigma 54 modulation/S30EA ribosomal protein C-terminal" evidence="4">
    <location>
        <begin position="156"/>
        <end position="206"/>
    </location>
</feature>
<dbReference type="Pfam" id="PF02482">
    <property type="entry name" value="Ribosomal_S30AE"/>
    <property type="match status" value="1"/>
</dbReference>
<dbReference type="EMBL" id="LQBL01000028">
    <property type="protein sequence ID" value="KUG53671.1"/>
    <property type="molecule type" value="Genomic_DNA"/>
</dbReference>
<evidence type="ECO:0000256" key="3">
    <source>
        <dbReference type="SAM" id="MobiDB-lite"/>
    </source>
</evidence>
<dbReference type="InterPro" id="IPR050574">
    <property type="entry name" value="HPF/YfiA_ribosome-assoc"/>
</dbReference>
<dbReference type="InterPro" id="IPR003489">
    <property type="entry name" value="RHF/RaiA"/>
</dbReference>
<dbReference type="InterPro" id="IPR034694">
    <property type="entry name" value="HPF_long/plastid"/>
</dbReference>
<evidence type="ECO:0000256" key="2">
    <source>
        <dbReference type="HAMAP-Rule" id="MF_00839"/>
    </source>
</evidence>
<dbReference type="Gene3D" id="3.30.160.100">
    <property type="entry name" value="Ribosome hibernation promotion factor-like"/>
    <property type="match status" value="1"/>
</dbReference>
<dbReference type="SUPFAM" id="SSF69754">
    <property type="entry name" value="Ribosome binding protein Y (YfiA homologue)"/>
    <property type="match status" value="1"/>
</dbReference>
<proteinExistence type="inferred from homology"/>
<comment type="subunit">
    <text evidence="2">Interacts with 100S ribosomes.</text>
</comment>
<sequence>MELSVTGRKRDVPERFRRHIEDKLDKVPQLAPRVRRTEVVLTRETNPRQAKEAERCEITCYVHRTVVRAEAAADEEYAALDLAMGKLAERLRRLGDKRRVSHTGKHRLPSVAEATFGLPTDPLAEQDADEEQEPGRSPEEAVDEDLQTRGNSPIEIREKVHASPPMTVGEALSQMELVGHEFFLFHDADADRPSVVYRRRGWSYGVLRLDRVEADGDTDGDAHAVPSQAGTGERTQAVAS</sequence>
<accession>A0A0W8I614</accession>
<feature type="region of interest" description="Disordered" evidence="3">
    <location>
        <begin position="114"/>
        <end position="159"/>
    </location>
</feature>
<evidence type="ECO:0000256" key="1">
    <source>
        <dbReference type="ARBA" id="ARBA00022845"/>
    </source>
</evidence>
<dbReference type="Gene3D" id="3.30.505.50">
    <property type="entry name" value="Sigma 54 modulation/S30EA ribosomal protein, C-terminal domain"/>
    <property type="match status" value="1"/>
</dbReference>
<keyword evidence="6" id="KW-1185">Reference proteome</keyword>
<comment type="subcellular location">
    <subcellularLocation>
        <location evidence="2">Cytoplasm</location>
    </subcellularLocation>
</comment>
<dbReference type="PANTHER" id="PTHR33231:SF1">
    <property type="entry name" value="30S RIBOSOMAL PROTEIN"/>
    <property type="match status" value="1"/>
</dbReference>
<keyword evidence="2" id="KW-0963">Cytoplasm</keyword>
<organism evidence="5 6">
    <name type="scientific">Serinicoccus chungangensis</name>
    <dbReference type="NCBI Taxonomy" id="767452"/>
    <lineage>
        <taxon>Bacteria</taxon>
        <taxon>Bacillati</taxon>
        <taxon>Actinomycetota</taxon>
        <taxon>Actinomycetes</taxon>
        <taxon>Micrococcales</taxon>
        <taxon>Ornithinimicrobiaceae</taxon>
        <taxon>Serinicoccus</taxon>
    </lineage>
</organism>
<gene>
    <name evidence="2" type="primary">hpf</name>
    <name evidence="5" type="ORF">AVL62_02530</name>
</gene>